<comment type="similarity">
    <text evidence="3">Belongs to the glycosyl hydrolase 3 family.</text>
</comment>
<evidence type="ECO:0000256" key="4">
    <source>
        <dbReference type="ARBA" id="ARBA00012744"/>
    </source>
</evidence>
<dbReference type="Gene3D" id="2.60.40.10">
    <property type="entry name" value="Immunoglobulins"/>
    <property type="match status" value="1"/>
</dbReference>
<evidence type="ECO:0000313" key="14">
    <source>
        <dbReference type="Proteomes" id="UP000245768"/>
    </source>
</evidence>
<keyword evidence="11" id="KW-0732">Signal</keyword>
<reference evidence="13 14" key="1">
    <citation type="journal article" date="2018" name="Mol. Biol. Evol.">
        <title>Broad Genomic Sampling Reveals a Smut Pathogenic Ancestry of the Fungal Clade Ustilaginomycotina.</title>
        <authorList>
            <person name="Kijpornyongpan T."/>
            <person name="Mondo S.J."/>
            <person name="Barry K."/>
            <person name="Sandor L."/>
            <person name="Lee J."/>
            <person name="Lipzen A."/>
            <person name="Pangilinan J."/>
            <person name="LaButti K."/>
            <person name="Hainaut M."/>
            <person name="Henrissat B."/>
            <person name="Grigoriev I.V."/>
            <person name="Spatafora J.W."/>
            <person name="Aime M.C."/>
        </authorList>
    </citation>
    <scope>NUCLEOTIDE SEQUENCE [LARGE SCALE GENOMIC DNA]</scope>
    <source>
        <strain evidence="13 14">MCA 4198</strain>
    </source>
</reference>
<dbReference type="PRINTS" id="PR00133">
    <property type="entry name" value="GLHYDRLASE3"/>
</dbReference>
<dbReference type="GO" id="GO:0008422">
    <property type="term" value="F:beta-glucosidase activity"/>
    <property type="evidence" value="ECO:0007669"/>
    <property type="project" value="UniProtKB-EC"/>
</dbReference>
<keyword evidence="5" id="KW-0378">Hydrolase</keyword>
<dbReference type="InterPro" id="IPR036881">
    <property type="entry name" value="Glyco_hydro_3_C_sf"/>
</dbReference>
<evidence type="ECO:0000256" key="9">
    <source>
        <dbReference type="ARBA" id="ARBA00023295"/>
    </source>
</evidence>
<keyword evidence="10" id="KW-0624">Polysaccharide degradation</keyword>
<dbReference type="InterPro" id="IPR001764">
    <property type="entry name" value="Glyco_hydro_3_N"/>
</dbReference>
<dbReference type="RefSeq" id="XP_025375176.1">
    <property type="nucleotide sequence ID" value="XM_025523696.1"/>
</dbReference>
<dbReference type="GO" id="GO:0030245">
    <property type="term" value="P:cellulose catabolic process"/>
    <property type="evidence" value="ECO:0007669"/>
    <property type="project" value="UniProtKB-KW"/>
</dbReference>
<dbReference type="InterPro" id="IPR036962">
    <property type="entry name" value="Glyco_hydro_3_N_sf"/>
</dbReference>
<organism evidence="13 14">
    <name type="scientific">Acaromyces ingoldii</name>
    <dbReference type="NCBI Taxonomy" id="215250"/>
    <lineage>
        <taxon>Eukaryota</taxon>
        <taxon>Fungi</taxon>
        <taxon>Dikarya</taxon>
        <taxon>Basidiomycota</taxon>
        <taxon>Ustilaginomycotina</taxon>
        <taxon>Exobasidiomycetes</taxon>
        <taxon>Exobasidiales</taxon>
        <taxon>Cryptobasidiaceae</taxon>
        <taxon>Acaromyces</taxon>
    </lineage>
</organism>
<dbReference type="SUPFAM" id="SSF51445">
    <property type="entry name" value="(Trans)glycosidases"/>
    <property type="match status" value="1"/>
</dbReference>
<dbReference type="InterPro" id="IPR013783">
    <property type="entry name" value="Ig-like_fold"/>
</dbReference>
<evidence type="ECO:0000256" key="1">
    <source>
        <dbReference type="ARBA" id="ARBA00000448"/>
    </source>
</evidence>
<dbReference type="EMBL" id="KZ819639">
    <property type="protein sequence ID" value="PWN87978.1"/>
    <property type="molecule type" value="Genomic_DNA"/>
</dbReference>
<dbReference type="PANTHER" id="PTHR42715:SF2">
    <property type="entry name" value="BETA-GLUCOSIDASE F-RELATED"/>
    <property type="match status" value="1"/>
</dbReference>
<accession>A0A316YH87</accession>
<feature type="domain" description="Fibronectin type III-like" evidence="12">
    <location>
        <begin position="712"/>
        <end position="782"/>
    </location>
</feature>
<dbReference type="InterPro" id="IPR050288">
    <property type="entry name" value="Cellulose_deg_GH3"/>
</dbReference>
<dbReference type="Pfam" id="PF01915">
    <property type="entry name" value="Glyco_hydro_3_C"/>
    <property type="match status" value="1"/>
</dbReference>
<sequence>MKTTPLSLLLVVAATLAAAPAALGRSINITGNGGWEAALARARHAVAQLDLAEKVNLTTGIGSVGRCEGTLGRVDKLGIPELCFQDGPTGVRASDFVTVFPAGVTTAATFNRDLFEARAEAMAAEFRAKGIHVLLGPVTGGPLGRSPYQGRNWEGFGADPFLVGEAAYRSVRGIQSQGVIATAKHFLVYEQETFRQLYAADDPWTLNPENNTVNTYSANVDDRTMHDLYLRPFQNAVRAGAGCIMCVYNQINGTQGCEAPAVIGGLLKDELDFQGFVVSDWSAVFNTTPAVNAGVDVIMPGGATTGGYRNQVGGPALLEAVRDGQVDEARVDDMVTRFLTQYYLRNQDKDYPAVNYKDGYMGTYLNGTRVNEHRNVQANHAAVARDINEEAITVVFNHKRALPLSKRSKVAIFGSDAATNPYGINGCEAWIGAGSNLCPGNRTTNGTNAMGWGSGAGYFPYLIDPAAGLQEHVRAVGSFETNFNDYDLTGENLAQIERFAQISDVALVFVQARSGEDSDRTSLALEANGDELIARVAAQNNNTIVVAHIVGPTYLDAVFDNENVSALVLPHLPGQESGNTLARVLYGDVNPSGKVPYSILRRDDASHYPNITRQSAADGTIPVDFTEGVFVDYRKFDRDGVTPLVHFGHGVSYTTFDFGATSAQAAPAGDYYPTEVPSSSNKKAPGGPNSLWEYVATVESSVSNTGSRDGKEVAQLYLSFPDSVKGVPKKQLAGFEKVHVAKGQTEKVAFQLTRRDFAIWSVEKQEYVVPDGEYTVRVGASADDDQLRSSAKLTMKDGRVSS</sequence>
<evidence type="ECO:0000256" key="2">
    <source>
        <dbReference type="ARBA" id="ARBA00004987"/>
    </source>
</evidence>
<dbReference type="Gene3D" id="3.20.20.300">
    <property type="entry name" value="Glycoside hydrolase, family 3, N-terminal domain"/>
    <property type="match status" value="1"/>
</dbReference>
<dbReference type="GeneID" id="37045612"/>
<dbReference type="InterPro" id="IPR002772">
    <property type="entry name" value="Glyco_hydro_3_C"/>
</dbReference>
<dbReference type="InParanoid" id="A0A316YH87"/>
<name>A0A316YH87_9BASI</name>
<keyword evidence="14" id="KW-1185">Reference proteome</keyword>
<dbReference type="FunFam" id="3.20.20.300:FF:000002">
    <property type="entry name" value="Probable beta-glucosidase"/>
    <property type="match status" value="1"/>
</dbReference>
<evidence type="ECO:0000256" key="10">
    <source>
        <dbReference type="ARBA" id="ARBA00023326"/>
    </source>
</evidence>
<proteinExistence type="inferred from homology"/>
<dbReference type="AlphaFoldDB" id="A0A316YH87"/>
<evidence type="ECO:0000313" key="13">
    <source>
        <dbReference type="EMBL" id="PWN87978.1"/>
    </source>
</evidence>
<dbReference type="Pfam" id="PF00933">
    <property type="entry name" value="Glyco_hydro_3"/>
    <property type="match status" value="1"/>
</dbReference>
<evidence type="ECO:0000256" key="8">
    <source>
        <dbReference type="ARBA" id="ARBA00023277"/>
    </source>
</evidence>
<keyword evidence="6" id="KW-0136">Cellulose degradation</keyword>
<evidence type="ECO:0000256" key="5">
    <source>
        <dbReference type="ARBA" id="ARBA00022801"/>
    </source>
</evidence>
<dbReference type="STRING" id="215250.A0A316YH87"/>
<evidence type="ECO:0000256" key="7">
    <source>
        <dbReference type="ARBA" id="ARBA00023180"/>
    </source>
</evidence>
<dbReference type="SMART" id="SM01217">
    <property type="entry name" value="Fn3_like"/>
    <property type="match status" value="1"/>
</dbReference>
<evidence type="ECO:0000256" key="3">
    <source>
        <dbReference type="ARBA" id="ARBA00005336"/>
    </source>
</evidence>
<dbReference type="Pfam" id="PF14310">
    <property type="entry name" value="Fn3-like"/>
    <property type="match status" value="1"/>
</dbReference>
<dbReference type="PANTHER" id="PTHR42715">
    <property type="entry name" value="BETA-GLUCOSIDASE"/>
    <property type="match status" value="1"/>
</dbReference>
<feature type="signal peptide" evidence="11">
    <location>
        <begin position="1"/>
        <end position="24"/>
    </location>
</feature>
<evidence type="ECO:0000256" key="6">
    <source>
        <dbReference type="ARBA" id="ARBA00023001"/>
    </source>
</evidence>
<keyword evidence="7" id="KW-0325">Glycoprotein</keyword>
<comment type="pathway">
    <text evidence="2">Glycan metabolism; cellulose degradation.</text>
</comment>
<feature type="chain" id="PRO_5016384569" description="beta-glucosidase" evidence="11">
    <location>
        <begin position="25"/>
        <end position="802"/>
    </location>
</feature>
<gene>
    <name evidence="13" type="ORF">FA10DRAFT_281476</name>
</gene>
<dbReference type="Proteomes" id="UP000245768">
    <property type="component" value="Unassembled WGS sequence"/>
</dbReference>
<keyword evidence="9" id="KW-0326">Glycosidase</keyword>
<comment type="catalytic activity">
    <reaction evidence="1">
        <text>Hydrolysis of terminal, non-reducing beta-D-glucosyl residues with release of beta-D-glucose.</text>
        <dbReference type="EC" id="3.2.1.21"/>
    </reaction>
</comment>
<dbReference type="EC" id="3.2.1.21" evidence="4"/>
<dbReference type="SUPFAM" id="SSF52279">
    <property type="entry name" value="Beta-D-glucan exohydrolase, C-terminal domain"/>
    <property type="match status" value="1"/>
</dbReference>
<dbReference type="InterPro" id="IPR026891">
    <property type="entry name" value="Fn3-like"/>
</dbReference>
<evidence type="ECO:0000256" key="11">
    <source>
        <dbReference type="SAM" id="SignalP"/>
    </source>
</evidence>
<dbReference type="OrthoDB" id="416222at2759"/>
<evidence type="ECO:0000259" key="12">
    <source>
        <dbReference type="SMART" id="SM01217"/>
    </source>
</evidence>
<dbReference type="Gene3D" id="3.40.50.1700">
    <property type="entry name" value="Glycoside hydrolase family 3 C-terminal domain"/>
    <property type="match status" value="1"/>
</dbReference>
<keyword evidence="8" id="KW-0119">Carbohydrate metabolism</keyword>
<dbReference type="InterPro" id="IPR017853">
    <property type="entry name" value="GH"/>
</dbReference>
<protein>
    <recommendedName>
        <fullName evidence="4">beta-glucosidase</fullName>
        <ecNumber evidence="4">3.2.1.21</ecNumber>
    </recommendedName>
</protein>